<dbReference type="Pfam" id="PF05345">
    <property type="entry name" value="He_PIG"/>
    <property type="match status" value="2"/>
</dbReference>
<evidence type="ECO:0000256" key="2">
    <source>
        <dbReference type="SAM" id="Phobius"/>
    </source>
</evidence>
<keyword evidence="2" id="KW-0812">Transmembrane</keyword>
<organism evidence="4 5">
    <name type="scientific">Micromonospora sonchi</name>
    <dbReference type="NCBI Taxonomy" id="1763543"/>
    <lineage>
        <taxon>Bacteria</taxon>
        <taxon>Bacillati</taxon>
        <taxon>Actinomycetota</taxon>
        <taxon>Actinomycetes</taxon>
        <taxon>Micromonosporales</taxon>
        <taxon>Micromonosporaceae</taxon>
        <taxon>Micromonospora</taxon>
    </lineage>
</organism>
<evidence type="ECO:0000313" key="5">
    <source>
        <dbReference type="Proteomes" id="UP000608890"/>
    </source>
</evidence>
<evidence type="ECO:0000256" key="3">
    <source>
        <dbReference type="SAM" id="SignalP"/>
    </source>
</evidence>
<reference evidence="4" key="1">
    <citation type="journal article" date="2014" name="Int. J. Syst. Evol. Microbiol.">
        <title>Complete genome sequence of Corynebacterium casei LMG S-19264T (=DSM 44701T), isolated from a smear-ripened cheese.</title>
        <authorList>
            <consortium name="US DOE Joint Genome Institute (JGI-PGF)"/>
            <person name="Walter F."/>
            <person name="Albersmeier A."/>
            <person name="Kalinowski J."/>
            <person name="Ruckert C."/>
        </authorList>
    </citation>
    <scope>NUCLEOTIDE SEQUENCE</scope>
    <source>
        <strain evidence="4">CGMCC 4.7312</strain>
    </source>
</reference>
<dbReference type="SUPFAM" id="SSF49313">
    <property type="entry name" value="Cadherin-like"/>
    <property type="match status" value="1"/>
</dbReference>
<feature type="compositionally biased region" description="Pro residues" evidence="1">
    <location>
        <begin position="295"/>
        <end position="314"/>
    </location>
</feature>
<feature type="compositionally biased region" description="Low complexity" evidence="1">
    <location>
        <begin position="315"/>
        <end position="333"/>
    </location>
</feature>
<dbReference type="RefSeq" id="WP_189040480.1">
    <property type="nucleotide sequence ID" value="NZ_BMNB01000001.1"/>
</dbReference>
<dbReference type="GO" id="GO:0016020">
    <property type="term" value="C:membrane"/>
    <property type="evidence" value="ECO:0007669"/>
    <property type="project" value="InterPro"/>
</dbReference>
<proteinExistence type="predicted"/>
<evidence type="ECO:0000313" key="4">
    <source>
        <dbReference type="EMBL" id="GGM22502.1"/>
    </source>
</evidence>
<sequence>MKTLRPITIVSVLMVLLLGGARPAMAVPEGVTITSGTPASPVTAHEPYPTHTFTASGGAAPYGLSLRSGVLPPGMALSSGGVLAGTPSTPGSYTFGIRMTDADEASAEQSVTVVVVAPTVTVTSGEPISPWYTGQPYPTHTFTASGGTAPYGLSLRSGVLPPGMALSSGGVLAGTPSTPGSYTFGIRLTDQHGFHADQEVTVAIAAPATTITSGTPPRGTVGEGYSFRFTAEGDTDIRFSVAAGDLPPGLTLAPNGRLSGQPEVAGSFAVTVRAAGTATSATEELPLIVDAAPFAPTPTPTPTATPTAPTPAPTEPSATPTEAVPATPAAASPSPQPRGSWWLPTTGSNSALVLLLLSVVAFSIGGILLVLTYNRRRFTTPE</sequence>
<dbReference type="PANTHER" id="PTHR37494">
    <property type="entry name" value="HEMAGGLUTININ"/>
    <property type="match status" value="1"/>
</dbReference>
<feature type="chain" id="PRO_5038079636" evidence="3">
    <location>
        <begin position="27"/>
        <end position="382"/>
    </location>
</feature>
<feature type="region of interest" description="Disordered" evidence="1">
    <location>
        <begin position="294"/>
        <end position="342"/>
    </location>
</feature>
<dbReference type="EMBL" id="BMNB01000001">
    <property type="protein sequence ID" value="GGM22502.1"/>
    <property type="molecule type" value="Genomic_DNA"/>
</dbReference>
<dbReference type="InterPro" id="IPR015919">
    <property type="entry name" value="Cadherin-like_sf"/>
</dbReference>
<dbReference type="AlphaFoldDB" id="A0A917TH66"/>
<dbReference type="PANTHER" id="PTHR37494:SF1">
    <property type="entry name" value="STAPHYLOCOCCUS AUREUS SURFACE PROTEIN A"/>
    <property type="match status" value="1"/>
</dbReference>
<feature type="signal peptide" evidence="3">
    <location>
        <begin position="1"/>
        <end position="26"/>
    </location>
</feature>
<protein>
    <submittedName>
        <fullName evidence="4">Uncharacterized protein</fullName>
    </submittedName>
</protein>
<accession>A0A917TH66</accession>
<comment type="caution">
    <text evidence="4">The sequence shown here is derived from an EMBL/GenBank/DDBJ whole genome shotgun (WGS) entry which is preliminary data.</text>
</comment>
<dbReference type="GO" id="GO:0005975">
    <property type="term" value="P:carbohydrate metabolic process"/>
    <property type="evidence" value="ECO:0007669"/>
    <property type="project" value="UniProtKB-ARBA"/>
</dbReference>
<evidence type="ECO:0000256" key="1">
    <source>
        <dbReference type="SAM" id="MobiDB-lite"/>
    </source>
</evidence>
<keyword evidence="5" id="KW-1185">Reference proteome</keyword>
<keyword evidence="3" id="KW-0732">Signal</keyword>
<dbReference type="InterPro" id="IPR013783">
    <property type="entry name" value="Ig-like_fold"/>
</dbReference>
<keyword evidence="2" id="KW-1133">Transmembrane helix</keyword>
<keyword evidence="2" id="KW-0472">Membrane</keyword>
<reference evidence="4" key="2">
    <citation type="submission" date="2020-09" db="EMBL/GenBank/DDBJ databases">
        <authorList>
            <person name="Sun Q."/>
            <person name="Zhou Y."/>
        </authorList>
    </citation>
    <scope>NUCLEOTIDE SEQUENCE</scope>
    <source>
        <strain evidence="4">CGMCC 4.7312</strain>
    </source>
</reference>
<name>A0A917TH66_9ACTN</name>
<dbReference type="GO" id="GO:0005509">
    <property type="term" value="F:calcium ion binding"/>
    <property type="evidence" value="ECO:0007669"/>
    <property type="project" value="InterPro"/>
</dbReference>
<dbReference type="Proteomes" id="UP000608890">
    <property type="component" value="Unassembled WGS sequence"/>
</dbReference>
<dbReference type="Gene3D" id="2.60.40.10">
    <property type="entry name" value="Immunoglobulins"/>
    <property type="match status" value="3"/>
</dbReference>
<gene>
    <name evidence="4" type="ORF">GCM10011608_04150</name>
</gene>
<feature type="transmembrane region" description="Helical" evidence="2">
    <location>
        <begin position="352"/>
        <end position="373"/>
    </location>
</feature>